<comment type="caution">
    <text evidence="1">The sequence shown here is derived from an EMBL/GenBank/DDBJ whole genome shotgun (WGS) entry which is preliminary data.</text>
</comment>
<dbReference type="RefSeq" id="WP_202657564.1">
    <property type="nucleotide sequence ID" value="NZ_JAESVP010000001.1"/>
</dbReference>
<dbReference type="Proteomes" id="UP000619033">
    <property type="component" value="Unassembled WGS sequence"/>
</dbReference>
<reference evidence="1" key="1">
    <citation type="submission" date="2021-01" db="EMBL/GenBank/DDBJ databases">
        <title>Genome seq and assembly of Tabrizicola sp. KVB23.</title>
        <authorList>
            <person name="Chhetri G."/>
        </authorList>
    </citation>
    <scope>NUCLEOTIDE SEQUENCE</scope>
    <source>
        <strain evidence="1">KVB23</strain>
    </source>
</reference>
<dbReference type="PROSITE" id="PS51257">
    <property type="entry name" value="PROKAR_LIPOPROTEIN"/>
    <property type="match status" value="1"/>
</dbReference>
<proteinExistence type="predicted"/>
<keyword evidence="2" id="KW-1185">Reference proteome</keyword>
<organism evidence="1 2">
    <name type="scientific">Fuscibacter oryzae</name>
    <dbReference type="NCBI Taxonomy" id="2803939"/>
    <lineage>
        <taxon>Bacteria</taxon>
        <taxon>Pseudomonadati</taxon>
        <taxon>Pseudomonadota</taxon>
        <taxon>Alphaproteobacteria</taxon>
        <taxon>Rhodobacterales</taxon>
        <taxon>Paracoccaceae</taxon>
        <taxon>Fuscibacter</taxon>
    </lineage>
</organism>
<sequence>MKRFALPLLILLAACGTPQERCINGAIRDQRTLDRLIAESEGNIRRGYAYEETTVYVPVWEPCWYGPPAAEGQKPRPPRMCMDEKARTTRKAVAIDLAAEGRKLAGLKAKRNELARASASAVAQCRAQYPE</sequence>
<dbReference type="EMBL" id="JAESVP010000001">
    <property type="protein sequence ID" value="MBL4926755.1"/>
    <property type="molecule type" value="Genomic_DNA"/>
</dbReference>
<accession>A0A8J7MQ93</accession>
<name>A0A8J7MQ93_9RHOB</name>
<evidence type="ECO:0000313" key="1">
    <source>
        <dbReference type="EMBL" id="MBL4926755.1"/>
    </source>
</evidence>
<dbReference type="AlphaFoldDB" id="A0A8J7MQ93"/>
<evidence type="ECO:0000313" key="2">
    <source>
        <dbReference type="Proteomes" id="UP000619033"/>
    </source>
</evidence>
<protein>
    <submittedName>
        <fullName evidence="1">Uncharacterized protein</fullName>
    </submittedName>
</protein>
<gene>
    <name evidence="1" type="ORF">JI744_01430</name>
</gene>